<evidence type="ECO:0000313" key="2">
    <source>
        <dbReference type="EMBL" id="OLF48218.1"/>
    </source>
</evidence>
<dbReference type="AlphaFoldDB" id="A0A1Q8E8V9"/>
<sequence length="67" mass="8090">MDKKERKDYVKELKERFEVFQINLVTALWVDRETGVEYIRINDSDLRPLFDSEGKPNINKKFKDDLL</sequence>
<evidence type="ECO:0000313" key="3">
    <source>
        <dbReference type="Proteomes" id="UP000186890"/>
    </source>
</evidence>
<reference evidence="3" key="1">
    <citation type="submission" date="2016-12" db="EMBL/GenBank/DDBJ databases">
        <authorList>
            <person name="Gulvik C.A."/>
        </authorList>
    </citation>
    <scope>NUCLEOTIDE SEQUENCE [LARGE SCALE GENOMIC DNA]</scope>
    <source>
        <strain evidence="3">NED12-00049-6B</strain>
    </source>
</reference>
<comment type="caution">
    <text evidence="2">The sequence shown here is derived from an EMBL/GenBank/DDBJ whole genome shotgun (WGS) entry which is preliminary data.</text>
</comment>
<accession>A0A1Q8E8V9</accession>
<organism evidence="2 3">
    <name type="scientific">Streptococcus cuniculi</name>
    <dbReference type="NCBI Taxonomy" id="1432788"/>
    <lineage>
        <taxon>Bacteria</taxon>
        <taxon>Bacillati</taxon>
        <taxon>Bacillota</taxon>
        <taxon>Bacilli</taxon>
        <taxon>Lactobacillales</taxon>
        <taxon>Streptococcaceae</taxon>
        <taxon>Streptococcus</taxon>
    </lineage>
</organism>
<dbReference type="Pfam" id="PF20037">
    <property type="entry name" value="DUF6440"/>
    <property type="match status" value="1"/>
</dbReference>
<evidence type="ECO:0000259" key="1">
    <source>
        <dbReference type="Pfam" id="PF20037"/>
    </source>
</evidence>
<name>A0A1Q8E8V9_9STRE</name>
<dbReference type="Proteomes" id="UP000186890">
    <property type="component" value="Unassembled WGS sequence"/>
</dbReference>
<gene>
    <name evidence="2" type="ORF">BU202_04290</name>
</gene>
<proteinExistence type="predicted"/>
<dbReference type="RefSeq" id="WP_075104568.1">
    <property type="nucleotide sequence ID" value="NZ_MSJM01000003.1"/>
</dbReference>
<keyword evidence="3" id="KW-1185">Reference proteome</keyword>
<protein>
    <recommendedName>
        <fullName evidence="1">DUF6440 domain-containing protein</fullName>
    </recommendedName>
</protein>
<feature type="domain" description="DUF6440" evidence="1">
    <location>
        <begin position="16"/>
        <end position="58"/>
    </location>
</feature>
<dbReference type="InterPro" id="IPR045515">
    <property type="entry name" value="DUF6440"/>
</dbReference>
<dbReference type="OrthoDB" id="9135364at2"/>
<dbReference type="EMBL" id="MSJM01000003">
    <property type="protein sequence ID" value="OLF48218.1"/>
    <property type="molecule type" value="Genomic_DNA"/>
</dbReference>